<comment type="caution">
    <text evidence="1">The sequence shown here is derived from an EMBL/GenBank/DDBJ whole genome shotgun (WGS) entry which is preliminary data.</text>
</comment>
<name>A0A9D2RYN5_9FIRM</name>
<dbReference type="EMBL" id="DWXZ01000132">
    <property type="protein sequence ID" value="HJB37683.1"/>
    <property type="molecule type" value="Genomic_DNA"/>
</dbReference>
<evidence type="ECO:0000313" key="2">
    <source>
        <dbReference type="Proteomes" id="UP000824214"/>
    </source>
</evidence>
<reference evidence="1" key="2">
    <citation type="submission" date="2021-04" db="EMBL/GenBank/DDBJ databases">
        <authorList>
            <person name="Gilroy R."/>
        </authorList>
    </citation>
    <scope>NUCLEOTIDE SEQUENCE</scope>
    <source>
        <strain evidence="1">ChiBcolR8-3208</strain>
    </source>
</reference>
<dbReference type="InterPro" id="IPR038735">
    <property type="entry name" value="MSMEG_1276-like_NTP-PPase_dom"/>
</dbReference>
<reference evidence="1" key="1">
    <citation type="journal article" date="2021" name="PeerJ">
        <title>Extensive microbial diversity within the chicken gut microbiome revealed by metagenomics and culture.</title>
        <authorList>
            <person name="Gilroy R."/>
            <person name="Ravi A."/>
            <person name="Getino M."/>
            <person name="Pursley I."/>
            <person name="Horton D.L."/>
            <person name="Alikhan N.F."/>
            <person name="Baker D."/>
            <person name="Gharbi K."/>
            <person name="Hall N."/>
            <person name="Watson M."/>
            <person name="Adriaenssens E.M."/>
            <person name="Foster-Nyarko E."/>
            <person name="Jarju S."/>
            <person name="Secka A."/>
            <person name="Antonio M."/>
            <person name="Oren A."/>
            <person name="Chaudhuri R.R."/>
            <person name="La Ragione R."/>
            <person name="Hildebrand F."/>
            <person name="Pallen M.J."/>
        </authorList>
    </citation>
    <scope>NUCLEOTIDE SEQUENCE</scope>
    <source>
        <strain evidence="1">ChiBcolR8-3208</strain>
    </source>
</reference>
<proteinExistence type="predicted"/>
<accession>A0A9D2RYN5</accession>
<gene>
    <name evidence="1" type="ORF">H9942_06400</name>
</gene>
<sequence>MKEHIYNKLVRDNVPDIIREQGGTPVIRTLGDEEYVQCLENKLREEVGEFLEERTLDELGDIIEVLEELAHLQGWTDWEIRHARSEKAQRNGIFRERIFLEKVLED</sequence>
<organism evidence="1 2">
    <name type="scientific">Candidatus Acutalibacter ornithocaccae</name>
    <dbReference type="NCBI Taxonomy" id="2838416"/>
    <lineage>
        <taxon>Bacteria</taxon>
        <taxon>Bacillati</taxon>
        <taxon>Bacillota</taxon>
        <taxon>Clostridia</taxon>
        <taxon>Eubacteriales</taxon>
        <taxon>Acutalibacteraceae</taxon>
        <taxon>Acutalibacter</taxon>
    </lineage>
</organism>
<dbReference type="CDD" id="cd11532">
    <property type="entry name" value="NTP-PPase_COG4997"/>
    <property type="match status" value="1"/>
</dbReference>
<protein>
    <submittedName>
        <fullName evidence="1">Nucleoside triphosphate pyrophosphohydrolase</fullName>
    </submittedName>
</protein>
<dbReference type="Proteomes" id="UP000824214">
    <property type="component" value="Unassembled WGS sequence"/>
</dbReference>
<evidence type="ECO:0000313" key="1">
    <source>
        <dbReference type="EMBL" id="HJB37683.1"/>
    </source>
</evidence>
<dbReference type="AlphaFoldDB" id="A0A9D2RYN5"/>